<organism evidence="2 3">
    <name type="scientific">Pleurodeles waltl</name>
    <name type="common">Iberian ribbed newt</name>
    <dbReference type="NCBI Taxonomy" id="8319"/>
    <lineage>
        <taxon>Eukaryota</taxon>
        <taxon>Metazoa</taxon>
        <taxon>Chordata</taxon>
        <taxon>Craniata</taxon>
        <taxon>Vertebrata</taxon>
        <taxon>Euteleostomi</taxon>
        <taxon>Amphibia</taxon>
        <taxon>Batrachia</taxon>
        <taxon>Caudata</taxon>
        <taxon>Salamandroidea</taxon>
        <taxon>Salamandridae</taxon>
        <taxon>Pleurodelinae</taxon>
        <taxon>Pleurodeles</taxon>
    </lineage>
</organism>
<keyword evidence="3" id="KW-1185">Reference proteome</keyword>
<dbReference type="EMBL" id="JANPWB010000015">
    <property type="protein sequence ID" value="KAJ1092526.1"/>
    <property type="molecule type" value="Genomic_DNA"/>
</dbReference>
<comment type="caution">
    <text evidence="2">The sequence shown here is derived from an EMBL/GenBank/DDBJ whole genome shotgun (WGS) entry which is preliminary data.</text>
</comment>
<evidence type="ECO:0000256" key="1">
    <source>
        <dbReference type="SAM" id="MobiDB-lite"/>
    </source>
</evidence>
<feature type="compositionally biased region" description="Polar residues" evidence="1">
    <location>
        <begin position="29"/>
        <end position="39"/>
    </location>
</feature>
<dbReference type="AlphaFoldDB" id="A0AAV7LLS1"/>
<sequence>MARRGQNCGKKAKVQKQCTKEQRKVKGYSQKQWEAQSKNTLHRVVENSGRQKAGTNKTNGTATVSETSMRPAKGIRNKSKRDLQGRHFFAVLLTGTAKKKEPLHSEAVAVCDCPAH</sequence>
<name>A0AAV7LLS1_PLEWA</name>
<reference evidence="2" key="1">
    <citation type="journal article" date="2022" name="bioRxiv">
        <title>Sequencing and chromosome-scale assembly of the giantPleurodeles waltlgenome.</title>
        <authorList>
            <person name="Brown T."/>
            <person name="Elewa A."/>
            <person name="Iarovenko S."/>
            <person name="Subramanian E."/>
            <person name="Araus A.J."/>
            <person name="Petzold A."/>
            <person name="Susuki M."/>
            <person name="Suzuki K.-i.T."/>
            <person name="Hayashi T."/>
            <person name="Toyoda A."/>
            <person name="Oliveira C."/>
            <person name="Osipova E."/>
            <person name="Leigh N.D."/>
            <person name="Simon A."/>
            <person name="Yun M.H."/>
        </authorList>
    </citation>
    <scope>NUCLEOTIDE SEQUENCE</scope>
    <source>
        <strain evidence="2">20211129_DDA</strain>
        <tissue evidence="2">Liver</tissue>
    </source>
</reference>
<evidence type="ECO:0000313" key="3">
    <source>
        <dbReference type="Proteomes" id="UP001066276"/>
    </source>
</evidence>
<feature type="region of interest" description="Disordered" evidence="1">
    <location>
        <begin position="29"/>
        <end position="81"/>
    </location>
</feature>
<protein>
    <submittedName>
        <fullName evidence="2">Uncharacterized protein</fullName>
    </submittedName>
</protein>
<feature type="compositionally biased region" description="Polar residues" evidence="1">
    <location>
        <begin position="48"/>
        <end position="68"/>
    </location>
</feature>
<evidence type="ECO:0000313" key="2">
    <source>
        <dbReference type="EMBL" id="KAJ1092526.1"/>
    </source>
</evidence>
<dbReference type="Proteomes" id="UP001066276">
    <property type="component" value="Chromosome 11"/>
</dbReference>
<proteinExistence type="predicted"/>
<gene>
    <name evidence="2" type="ORF">NDU88_005636</name>
</gene>
<accession>A0AAV7LLS1</accession>